<evidence type="ECO:0000256" key="4">
    <source>
        <dbReference type="ARBA" id="ARBA00035245"/>
    </source>
</evidence>
<evidence type="ECO:0000256" key="5">
    <source>
        <dbReference type="HAMAP-Rule" id="MF_01333"/>
    </source>
</evidence>
<evidence type="ECO:0000259" key="8">
    <source>
        <dbReference type="Pfam" id="PF00673"/>
    </source>
</evidence>
<evidence type="ECO:0000313" key="9">
    <source>
        <dbReference type="EMBL" id="QDU58243.1"/>
    </source>
</evidence>
<dbReference type="EMBL" id="CP036278">
    <property type="protein sequence ID" value="QDU58243.1"/>
    <property type="molecule type" value="Genomic_DNA"/>
</dbReference>
<dbReference type="KEGG" id="amuc:Pan181_44760"/>
<dbReference type="Proteomes" id="UP000315750">
    <property type="component" value="Chromosome"/>
</dbReference>
<dbReference type="RefSeq" id="WP_145249909.1">
    <property type="nucleotide sequence ID" value="NZ_CP036278.1"/>
</dbReference>
<dbReference type="SUPFAM" id="SSF55282">
    <property type="entry name" value="RL5-like"/>
    <property type="match status" value="1"/>
</dbReference>
<protein>
    <recommendedName>
        <fullName evidence="4 5">Large ribosomal subunit protein uL5</fullName>
    </recommendedName>
</protein>
<dbReference type="GO" id="GO:1990904">
    <property type="term" value="C:ribonucleoprotein complex"/>
    <property type="evidence" value="ECO:0007669"/>
    <property type="project" value="UniProtKB-KW"/>
</dbReference>
<dbReference type="OrthoDB" id="9806626at2"/>
<dbReference type="InterPro" id="IPR020929">
    <property type="entry name" value="Ribosomal_uL5_CS"/>
</dbReference>
<evidence type="ECO:0000259" key="7">
    <source>
        <dbReference type="Pfam" id="PF00281"/>
    </source>
</evidence>
<dbReference type="InterPro" id="IPR031309">
    <property type="entry name" value="Ribosomal_uL5_C"/>
</dbReference>
<evidence type="ECO:0000256" key="2">
    <source>
        <dbReference type="ARBA" id="ARBA00022980"/>
    </source>
</evidence>
<dbReference type="NCBIfam" id="NF000585">
    <property type="entry name" value="PRK00010.1"/>
    <property type="match status" value="1"/>
</dbReference>
<dbReference type="GO" id="GO:0006412">
    <property type="term" value="P:translation"/>
    <property type="evidence" value="ECO:0007669"/>
    <property type="project" value="UniProtKB-UniRule"/>
</dbReference>
<keyword evidence="3 5" id="KW-0687">Ribonucleoprotein</keyword>
<feature type="domain" description="Large ribosomal subunit protein uL5 C-terminal" evidence="8">
    <location>
        <begin position="89"/>
        <end position="182"/>
    </location>
</feature>
<dbReference type="Pfam" id="PF00673">
    <property type="entry name" value="Ribosomal_L5_C"/>
    <property type="match status" value="1"/>
</dbReference>
<gene>
    <name evidence="5 9" type="primary">rplE</name>
    <name evidence="9" type="ORF">Pan181_44760</name>
</gene>
<accession>A0A518AU47</accession>
<dbReference type="GO" id="GO:0000049">
    <property type="term" value="F:tRNA binding"/>
    <property type="evidence" value="ECO:0007669"/>
    <property type="project" value="UniProtKB-UniRule"/>
</dbReference>
<dbReference type="GO" id="GO:0019843">
    <property type="term" value="F:rRNA binding"/>
    <property type="evidence" value="ECO:0007669"/>
    <property type="project" value="UniProtKB-UniRule"/>
</dbReference>
<dbReference type="AlphaFoldDB" id="A0A518AU47"/>
<keyword evidence="5" id="KW-0820">tRNA-binding</keyword>
<evidence type="ECO:0000313" key="10">
    <source>
        <dbReference type="Proteomes" id="UP000315750"/>
    </source>
</evidence>
<keyword evidence="10" id="KW-1185">Reference proteome</keyword>
<proteinExistence type="inferred from homology"/>
<comment type="similarity">
    <text evidence="1 5 6">Belongs to the universal ribosomal protein uL5 family.</text>
</comment>
<dbReference type="InterPro" id="IPR020930">
    <property type="entry name" value="Ribosomal_uL5_bac-type"/>
</dbReference>
<keyword evidence="2 5" id="KW-0689">Ribosomal protein</keyword>
<dbReference type="Gene3D" id="3.30.1440.10">
    <property type="match status" value="1"/>
</dbReference>
<evidence type="ECO:0000256" key="6">
    <source>
        <dbReference type="RuleBase" id="RU003930"/>
    </source>
</evidence>
<dbReference type="FunFam" id="3.30.1440.10:FF:000001">
    <property type="entry name" value="50S ribosomal protein L5"/>
    <property type="match status" value="1"/>
</dbReference>
<dbReference type="GO" id="GO:0005840">
    <property type="term" value="C:ribosome"/>
    <property type="evidence" value="ECO:0007669"/>
    <property type="project" value="UniProtKB-KW"/>
</dbReference>
<dbReference type="GO" id="GO:0003735">
    <property type="term" value="F:structural constituent of ribosome"/>
    <property type="evidence" value="ECO:0007669"/>
    <property type="project" value="InterPro"/>
</dbReference>
<keyword evidence="5" id="KW-0699">rRNA-binding</keyword>
<comment type="function">
    <text evidence="5">This is 1 of the proteins that bind and probably mediate the attachment of the 5S RNA into the large ribosomal subunit, where it forms part of the central protuberance. In the 70S ribosome it contacts protein S13 of the 30S subunit (bridge B1b), connecting the 2 subunits; this bridge is implicated in subunit movement. Contacts the P site tRNA; the 5S rRNA and some of its associated proteins might help stabilize positioning of ribosome-bound tRNAs.</text>
</comment>
<dbReference type="PANTHER" id="PTHR11994">
    <property type="entry name" value="60S RIBOSOMAL PROTEIN L11-RELATED"/>
    <property type="match status" value="1"/>
</dbReference>
<dbReference type="InterPro" id="IPR031310">
    <property type="entry name" value="Ribosomal_uL5_N"/>
</dbReference>
<dbReference type="PROSITE" id="PS00358">
    <property type="entry name" value="RIBOSOMAL_L5"/>
    <property type="match status" value="1"/>
</dbReference>
<dbReference type="HAMAP" id="MF_01333_B">
    <property type="entry name" value="Ribosomal_uL5_B"/>
    <property type="match status" value="1"/>
</dbReference>
<dbReference type="InterPro" id="IPR002132">
    <property type="entry name" value="Ribosomal_uL5"/>
</dbReference>
<organism evidence="9 10">
    <name type="scientific">Aeoliella mucimassa</name>
    <dbReference type="NCBI Taxonomy" id="2527972"/>
    <lineage>
        <taxon>Bacteria</taxon>
        <taxon>Pseudomonadati</taxon>
        <taxon>Planctomycetota</taxon>
        <taxon>Planctomycetia</taxon>
        <taxon>Pirellulales</taxon>
        <taxon>Lacipirellulaceae</taxon>
        <taxon>Aeoliella</taxon>
    </lineage>
</organism>
<dbReference type="InterPro" id="IPR022803">
    <property type="entry name" value="Ribosomal_uL5_dom_sf"/>
</dbReference>
<comment type="subunit">
    <text evidence="5">Part of the 50S ribosomal subunit; part of the 5S rRNA/L5/L18/L25 subcomplex. Contacts the 5S rRNA and the P site tRNA. Forms a bridge to the 30S subunit in the 70S ribosome.</text>
</comment>
<name>A0A518AU47_9BACT</name>
<sequence>MSTSVVPRLAEQYNKEIRPALAESLGRKNPHSLPKIEKIVVSMGVGSAISDKKNMEDAVSALTEITGQKPLICRARKSVANFKLRQGMPIGAKVTLRGARMYEFLDRLISLVLPRVRDFRGLSDTAFDGNGNYSLGLSEILVFPELNPDKYTRSQGMNIVICMSGHSNDDSRELLKSFQFPFKRPDVEE</sequence>
<reference evidence="9 10" key="1">
    <citation type="submission" date="2019-02" db="EMBL/GenBank/DDBJ databases">
        <title>Deep-cultivation of Planctomycetes and their phenomic and genomic characterization uncovers novel biology.</title>
        <authorList>
            <person name="Wiegand S."/>
            <person name="Jogler M."/>
            <person name="Boedeker C."/>
            <person name="Pinto D."/>
            <person name="Vollmers J."/>
            <person name="Rivas-Marin E."/>
            <person name="Kohn T."/>
            <person name="Peeters S.H."/>
            <person name="Heuer A."/>
            <person name="Rast P."/>
            <person name="Oberbeckmann S."/>
            <person name="Bunk B."/>
            <person name="Jeske O."/>
            <person name="Meyerdierks A."/>
            <person name="Storesund J.E."/>
            <person name="Kallscheuer N."/>
            <person name="Luecker S."/>
            <person name="Lage O.M."/>
            <person name="Pohl T."/>
            <person name="Merkel B.J."/>
            <person name="Hornburger P."/>
            <person name="Mueller R.-W."/>
            <person name="Bruemmer F."/>
            <person name="Labrenz M."/>
            <person name="Spormann A.M."/>
            <person name="Op den Camp H."/>
            <person name="Overmann J."/>
            <person name="Amann R."/>
            <person name="Jetten M.S.M."/>
            <person name="Mascher T."/>
            <person name="Medema M.H."/>
            <person name="Devos D.P."/>
            <person name="Kaster A.-K."/>
            <person name="Ovreas L."/>
            <person name="Rohde M."/>
            <person name="Galperin M.Y."/>
            <person name="Jogler C."/>
        </authorList>
    </citation>
    <scope>NUCLEOTIDE SEQUENCE [LARGE SCALE GENOMIC DNA]</scope>
    <source>
        <strain evidence="9 10">Pan181</strain>
    </source>
</reference>
<keyword evidence="5" id="KW-0694">RNA-binding</keyword>
<evidence type="ECO:0000256" key="1">
    <source>
        <dbReference type="ARBA" id="ARBA00008553"/>
    </source>
</evidence>
<evidence type="ECO:0000256" key="3">
    <source>
        <dbReference type="ARBA" id="ARBA00023274"/>
    </source>
</evidence>
<feature type="domain" description="Large ribosomal subunit protein uL5 N-terminal" evidence="7">
    <location>
        <begin position="29"/>
        <end position="85"/>
    </location>
</feature>
<dbReference type="Pfam" id="PF00281">
    <property type="entry name" value="Ribosomal_L5"/>
    <property type="match status" value="1"/>
</dbReference>
<dbReference type="PIRSF" id="PIRSF002161">
    <property type="entry name" value="Ribosomal_L5"/>
    <property type="match status" value="1"/>
</dbReference>